<protein>
    <submittedName>
        <fullName evidence="2">Uncharacterized protein LOC142168346</fullName>
    </submittedName>
</protein>
<reference evidence="1" key="1">
    <citation type="journal article" date="2014" name="Nat. Commun.">
        <title>The tobacco genome sequence and its comparison with those of tomato and potato.</title>
        <authorList>
            <person name="Sierro N."/>
            <person name="Battey J.N."/>
            <person name="Ouadi S."/>
            <person name="Bakaher N."/>
            <person name="Bovet L."/>
            <person name="Willig A."/>
            <person name="Goepfert S."/>
            <person name="Peitsch M.C."/>
            <person name="Ivanov N.V."/>
        </authorList>
    </citation>
    <scope>NUCLEOTIDE SEQUENCE [LARGE SCALE GENOMIC DNA]</scope>
</reference>
<proteinExistence type="predicted"/>
<keyword evidence="1" id="KW-1185">Reference proteome</keyword>
<reference evidence="2" key="2">
    <citation type="submission" date="2025-08" db="UniProtKB">
        <authorList>
            <consortium name="RefSeq"/>
        </authorList>
    </citation>
    <scope>IDENTIFICATION</scope>
    <source>
        <tissue evidence="2">Leaf</tissue>
    </source>
</reference>
<gene>
    <name evidence="2" type="primary">LOC142168346</name>
</gene>
<name>A0AC58SJH5_TOBAC</name>
<dbReference type="Proteomes" id="UP000790787">
    <property type="component" value="Chromosome 13"/>
</dbReference>
<organism evidence="1 2">
    <name type="scientific">Nicotiana tabacum</name>
    <name type="common">Common tobacco</name>
    <dbReference type="NCBI Taxonomy" id="4097"/>
    <lineage>
        <taxon>Eukaryota</taxon>
        <taxon>Viridiplantae</taxon>
        <taxon>Streptophyta</taxon>
        <taxon>Embryophyta</taxon>
        <taxon>Tracheophyta</taxon>
        <taxon>Spermatophyta</taxon>
        <taxon>Magnoliopsida</taxon>
        <taxon>eudicotyledons</taxon>
        <taxon>Gunneridae</taxon>
        <taxon>Pentapetalae</taxon>
        <taxon>asterids</taxon>
        <taxon>lamiids</taxon>
        <taxon>Solanales</taxon>
        <taxon>Solanaceae</taxon>
        <taxon>Nicotianoideae</taxon>
        <taxon>Nicotianeae</taxon>
        <taxon>Nicotiana</taxon>
    </lineage>
</organism>
<dbReference type="RefSeq" id="XP_075085121.1">
    <property type="nucleotide sequence ID" value="XM_075229020.1"/>
</dbReference>
<evidence type="ECO:0000313" key="2">
    <source>
        <dbReference type="RefSeq" id="XP_075085121.1"/>
    </source>
</evidence>
<evidence type="ECO:0000313" key="1">
    <source>
        <dbReference type="Proteomes" id="UP000790787"/>
    </source>
</evidence>
<sequence length="204" mass="24130">MKTPQQASWLVKKIFEARQWLAEAGDPITMLEGMVDKGRFSIKKAYRSLMPQYEKVSWKSLVLAKGLLPRHQFILWLAVQKRLSTVDRLKRWRVQVSQNCVLCETDSIEDLAHLFFSCPYSNNMWRILTRWAGIIRPIGNWDEEVTWYSRKVNNCRPKAGILGFLFAATVYQIWSEKNRRRFTNQKLESKQLIREIILQLHMKG</sequence>
<accession>A0AC58SJH5</accession>